<dbReference type="GO" id="GO:0051539">
    <property type="term" value="F:4 iron, 4 sulfur cluster binding"/>
    <property type="evidence" value="ECO:0007669"/>
    <property type="project" value="UniProtKB-UniRule"/>
</dbReference>
<dbReference type="NCBIfam" id="NF002537">
    <property type="entry name" value="PRK02090.1"/>
    <property type="match status" value="1"/>
</dbReference>
<dbReference type="AlphaFoldDB" id="A0A844Z0M8"/>
<dbReference type="PANTHER" id="PTHR46509:SF1">
    <property type="entry name" value="PHOSPHOADENOSINE PHOSPHOSULFATE REDUCTASE"/>
    <property type="match status" value="1"/>
</dbReference>
<evidence type="ECO:0000313" key="7">
    <source>
        <dbReference type="EMBL" id="MXO72816.1"/>
    </source>
</evidence>
<sequence length="267" mass="28992">MADAAAARLRDVIDTAPAFTQADADRLNARFAGVDVRVMLAELFAEGSLGRVAVVSSFGTESAVLLHLVASADPSVPVIFVDTLKMFQETLDYRDTLTSLLGLSNSSVVQPDAAVLAAKDENGLRWSWDPDGCCEIRKVEPLARAKRGLDAWISGRKAFQSVTRENLPRFEIEDGRLKINPLGDWTKDDLEAYFAEHDLPRHPLEAQGYLSVGCAPCTSVVKPGEDPRAGRWRGWDKTECGIHTPVSTPVGTPASGDELPPGYEPVF</sequence>
<evidence type="ECO:0000259" key="6">
    <source>
        <dbReference type="Pfam" id="PF01507"/>
    </source>
</evidence>
<keyword evidence="2 4" id="KW-0560">Oxidoreductase</keyword>
<protein>
    <recommendedName>
        <fullName evidence="4">Adenosine 5'-phosphosulfate reductase</fullName>
        <shortName evidence="4">APS reductase</shortName>
        <ecNumber evidence="4">1.8.4.10</ecNumber>
    </recommendedName>
    <alternativeName>
        <fullName evidence="4">5'-adenylylsulfate reductase</fullName>
    </alternativeName>
    <alternativeName>
        <fullName evidence="4">Thioredoxin-dependent 5'-adenylylsulfate reductase</fullName>
    </alternativeName>
</protein>
<comment type="pathway">
    <text evidence="3 4">Sulfur metabolism; hydrogen sulfide biosynthesis; sulfite from sulfate.</text>
</comment>
<feature type="binding site" evidence="4">
    <location>
        <position position="217"/>
    </location>
    <ligand>
        <name>[4Fe-4S] cluster</name>
        <dbReference type="ChEBI" id="CHEBI:49883"/>
    </ligand>
</feature>
<dbReference type="RefSeq" id="WP_160772751.1">
    <property type="nucleotide sequence ID" value="NZ_WTYV01000006.1"/>
</dbReference>
<feature type="region of interest" description="Disordered" evidence="5">
    <location>
        <begin position="244"/>
        <end position="267"/>
    </location>
</feature>
<accession>A0A844Z0M8</accession>
<dbReference type="EMBL" id="WTYV01000006">
    <property type="protein sequence ID" value="MXO72816.1"/>
    <property type="molecule type" value="Genomic_DNA"/>
</dbReference>
<keyword evidence="4" id="KW-0411">Iron-sulfur</keyword>
<keyword evidence="4" id="KW-0479">Metal-binding</keyword>
<feature type="domain" description="Phosphoadenosine phosphosulphate reductase" evidence="6">
    <location>
        <begin position="52"/>
        <end position="219"/>
    </location>
</feature>
<dbReference type="GO" id="GO:0070814">
    <property type="term" value="P:hydrogen sulfide biosynthetic process"/>
    <property type="evidence" value="ECO:0007669"/>
    <property type="project" value="UniProtKB-UniRule"/>
</dbReference>
<organism evidence="7 8">
    <name type="scientific">Alteraurantiacibacter buctensis</name>
    <dbReference type="NCBI Taxonomy" id="1503981"/>
    <lineage>
        <taxon>Bacteria</taxon>
        <taxon>Pseudomonadati</taxon>
        <taxon>Pseudomonadota</taxon>
        <taxon>Alphaproteobacteria</taxon>
        <taxon>Sphingomonadales</taxon>
        <taxon>Erythrobacteraceae</taxon>
        <taxon>Alteraurantiacibacter</taxon>
    </lineage>
</organism>
<keyword evidence="4" id="KW-0963">Cytoplasm</keyword>
<evidence type="ECO:0000256" key="2">
    <source>
        <dbReference type="ARBA" id="ARBA00023002"/>
    </source>
</evidence>
<evidence type="ECO:0000256" key="5">
    <source>
        <dbReference type="SAM" id="MobiDB-lite"/>
    </source>
</evidence>
<dbReference type="GO" id="GO:0043866">
    <property type="term" value="F:adenylyl-sulfate reductase (thioredoxin) activity"/>
    <property type="evidence" value="ECO:0007669"/>
    <property type="project" value="UniProtKB-EC"/>
</dbReference>
<dbReference type="InterPro" id="IPR002500">
    <property type="entry name" value="PAPS_reduct_dom"/>
</dbReference>
<feature type="binding site" evidence="4">
    <location>
        <position position="133"/>
    </location>
    <ligand>
        <name>[4Fe-4S] cluster</name>
        <dbReference type="ChEBI" id="CHEBI:49883"/>
    </ligand>
</feature>
<proteinExistence type="inferred from homology"/>
<dbReference type="GO" id="GO:0046872">
    <property type="term" value="F:metal ion binding"/>
    <property type="evidence" value="ECO:0007669"/>
    <property type="project" value="UniProtKB-KW"/>
</dbReference>
<dbReference type="OrthoDB" id="9794018at2"/>
<dbReference type="GO" id="GO:0005737">
    <property type="term" value="C:cytoplasm"/>
    <property type="evidence" value="ECO:0007669"/>
    <property type="project" value="UniProtKB-SubCell"/>
</dbReference>
<comment type="caution">
    <text evidence="7">The sequence shown here is derived from an EMBL/GenBank/DDBJ whole genome shotgun (WGS) entry which is preliminary data.</text>
</comment>
<name>A0A844Z0M8_9SPHN</name>
<comment type="similarity">
    <text evidence="1 4">Belongs to the PAPS reductase family. CysH subfamily.</text>
</comment>
<dbReference type="Proteomes" id="UP000466966">
    <property type="component" value="Unassembled WGS sequence"/>
</dbReference>
<keyword evidence="4" id="KW-0408">Iron</keyword>
<dbReference type="PANTHER" id="PTHR46509">
    <property type="entry name" value="PHOSPHOADENOSINE PHOSPHOSULFATE REDUCTASE"/>
    <property type="match status" value="1"/>
</dbReference>
<dbReference type="NCBIfam" id="TIGR00434">
    <property type="entry name" value="cysH"/>
    <property type="match status" value="1"/>
</dbReference>
<comment type="catalytic activity">
    <reaction evidence="4">
        <text>[thioredoxin]-disulfide + sulfite + AMP + 2 H(+) = adenosine 5'-phosphosulfate + [thioredoxin]-dithiol</text>
        <dbReference type="Rhea" id="RHEA:21976"/>
        <dbReference type="Rhea" id="RHEA-COMP:10698"/>
        <dbReference type="Rhea" id="RHEA-COMP:10700"/>
        <dbReference type="ChEBI" id="CHEBI:15378"/>
        <dbReference type="ChEBI" id="CHEBI:17359"/>
        <dbReference type="ChEBI" id="CHEBI:29950"/>
        <dbReference type="ChEBI" id="CHEBI:50058"/>
        <dbReference type="ChEBI" id="CHEBI:58243"/>
        <dbReference type="ChEBI" id="CHEBI:456215"/>
        <dbReference type="EC" id="1.8.4.10"/>
    </reaction>
</comment>
<dbReference type="GO" id="GO:0004604">
    <property type="term" value="F:phosphoadenylyl-sulfate reductase (thioredoxin) activity"/>
    <property type="evidence" value="ECO:0007669"/>
    <property type="project" value="UniProtKB-UniRule"/>
</dbReference>
<evidence type="ECO:0000256" key="3">
    <source>
        <dbReference type="ARBA" id="ARBA00024327"/>
    </source>
</evidence>
<dbReference type="SUPFAM" id="SSF52402">
    <property type="entry name" value="Adenine nucleotide alpha hydrolases-like"/>
    <property type="match status" value="1"/>
</dbReference>
<reference evidence="7 8" key="1">
    <citation type="submission" date="2019-12" db="EMBL/GenBank/DDBJ databases">
        <title>Genomic-based taxomic classification of the family Erythrobacteraceae.</title>
        <authorList>
            <person name="Xu L."/>
        </authorList>
    </citation>
    <scope>NUCLEOTIDE SEQUENCE [LARGE SCALE GENOMIC DNA]</scope>
    <source>
        <strain evidence="7 8">M0322</strain>
    </source>
</reference>
<dbReference type="Gene3D" id="3.40.50.620">
    <property type="entry name" value="HUPs"/>
    <property type="match status" value="1"/>
</dbReference>
<feature type="binding site" evidence="4">
    <location>
        <position position="134"/>
    </location>
    <ligand>
        <name>[4Fe-4S] cluster</name>
        <dbReference type="ChEBI" id="CHEBI:49883"/>
    </ligand>
</feature>
<comment type="cofactor">
    <cofactor evidence="4">
        <name>[4Fe-4S] cluster</name>
        <dbReference type="ChEBI" id="CHEBI:49883"/>
    </cofactor>
    <text evidence="4">Binds 1 [4Fe-4S] cluster per subunit.</text>
</comment>
<dbReference type="PIRSF" id="PIRSF000857">
    <property type="entry name" value="PAPS_reductase"/>
    <property type="match status" value="1"/>
</dbReference>
<dbReference type="CDD" id="cd23945">
    <property type="entry name" value="PAPS_reductase"/>
    <property type="match status" value="1"/>
</dbReference>
<dbReference type="InterPro" id="IPR014729">
    <property type="entry name" value="Rossmann-like_a/b/a_fold"/>
</dbReference>
<dbReference type="InterPro" id="IPR004511">
    <property type="entry name" value="PAPS/APS_Rdtase"/>
</dbReference>
<dbReference type="GO" id="GO:0019379">
    <property type="term" value="P:sulfate assimilation, phosphoadenylyl sulfate reduction by phosphoadenylyl-sulfate reductase (thioredoxin)"/>
    <property type="evidence" value="ECO:0007669"/>
    <property type="project" value="UniProtKB-UniRule"/>
</dbReference>
<dbReference type="EC" id="1.8.4.10" evidence="4"/>
<dbReference type="HAMAP" id="MF_00063">
    <property type="entry name" value="CysH"/>
    <property type="match status" value="1"/>
</dbReference>
<feature type="active site" description="Nucleophile; cysteine thiosulfonate intermediate" evidence="4">
    <location>
        <position position="240"/>
    </location>
</feature>
<dbReference type="Pfam" id="PF01507">
    <property type="entry name" value="PAPS_reduct"/>
    <property type="match status" value="1"/>
</dbReference>
<keyword evidence="8" id="KW-1185">Reference proteome</keyword>
<gene>
    <name evidence="4" type="primary">cysH</name>
    <name evidence="7" type="ORF">GRI99_14380</name>
</gene>
<comment type="function">
    <text evidence="4">Catalyzes the formation of sulfite from adenosine 5'-phosphosulfate (APS) using thioredoxin as an electron donor.</text>
</comment>
<comment type="subcellular location">
    <subcellularLocation>
        <location evidence="4">Cytoplasm</location>
    </subcellularLocation>
</comment>
<evidence type="ECO:0000313" key="8">
    <source>
        <dbReference type="Proteomes" id="UP000466966"/>
    </source>
</evidence>
<evidence type="ECO:0000256" key="4">
    <source>
        <dbReference type="HAMAP-Rule" id="MF_00063"/>
    </source>
</evidence>
<feature type="binding site" evidence="4">
    <location>
        <position position="214"/>
    </location>
    <ligand>
        <name>[4Fe-4S] cluster</name>
        <dbReference type="ChEBI" id="CHEBI:49883"/>
    </ligand>
</feature>
<evidence type="ECO:0000256" key="1">
    <source>
        <dbReference type="ARBA" id="ARBA00009732"/>
    </source>
</evidence>